<evidence type="ECO:0000313" key="2">
    <source>
        <dbReference type="Proteomes" id="UP000605201"/>
    </source>
</evidence>
<comment type="caution">
    <text evidence="1">The sequence shown here is derived from an EMBL/GenBank/DDBJ whole genome shotgun (WGS) entry which is preliminary data.</text>
</comment>
<sequence length="81" mass="9395">MKDKRKKSQDELRPEYNFDYSKAVRGKYYKKLMEEGSNVVVLEPDVAKAFHDSASVNEALRSLLDLTRSTQRLTRRSGVRS</sequence>
<accession>A0A8J6TJZ9</accession>
<dbReference type="Proteomes" id="UP000605201">
    <property type="component" value="Unassembled WGS sequence"/>
</dbReference>
<dbReference type="AlphaFoldDB" id="A0A8J6TJZ9"/>
<proteinExistence type="predicted"/>
<evidence type="ECO:0000313" key="1">
    <source>
        <dbReference type="EMBL" id="MBC8431509.1"/>
    </source>
</evidence>
<dbReference type="EMBL" id="JACNIG010000150">
    <property type="protein sequence ID" value="MBC8431509.1"/>
    <property type="molecule type" value="Genomic_DNA"/>
</dbReference>
<organism evidence="1 2">
    <name type="scientific">Candidatus Desulfatibia vada</name>
    <dbReference type="NCBI Taxonomy" id="2841696"/>
    <lineage>
        <taxon>Bacteria</taxon>
        <taxon>Pseudomonadati</taxon>
        <taxon>Thermodesulfobacteriota</taxon>
        <taxon>Desulfobacteria</taxon>
        <taxon>Desulfobacterales</taxon>
        <taxon>Desulfobacterales incertae sedis</taxon>
        <taxon>Candidatus Desulfatibia</taxon>
    </lineage>
</organism>
<name>A0A8J6TJZ9_9BACT</name>
<reference evidence="1 2" key="1">
    <citation type="submission" date="2020-08" db="EMBL/GenBank/DDBJ databases">
        <title>Bridging the membrane lipid divide: bacteria of the FCB group superphylum have the potential to synthesize archaeal ether lipids.</title>
        <authorList>
            <person name="Villanueva L."/>
            <person name="Von Meijenfeldt F.A.B."/>
            <person name="Westbye A.B."/>
            <person name="Yadav S."/>
            <person name="Hopmans E.C."/>
            <person name="Dutilh B.E."/>
            <person name="Sinninghe Damste J.S."/>
        </authorList>
    </citation>
    <scope>NUCLEOTIDE SEQUENCE [LARGE SCALE GENOMIC DNA]</scope>
    <source>
        <strain evidence="1">NIOZ-UU17</strain>
    </source>
</reference>
<protein>
    <submittedName>
        <fullName evidence="1">Uncharacterized protein</fullName>
    </submittedName>
</protein>
<gene>
    <name evidence="1" type="ORF">H8D96_06275</name>
</gene>